<evidence type="ECO:0000313" key="2">
    <source>
        <dbReference type="Proteomes" id="UP000199069"/>
    </source>
</evidence>
<dbReference type="AlphaFoldDB" id="A0A0K3CEZ2"/>
<proteinExistence type="predicted"/>
<name>A0A0K3CEZ2_RHOTO</name>
<protein>
    <submittedName>
        <fullName evidence="1">FGENESH: predicted gene_5.548 protein</fullName>
    </submittedName>
</protein>
<feature type="non-terminal residue" evidence="1">
    <location>
        <position position="1"/>
    </location>
</feature>
<organism evidence="1 2">
    <name type="scientific">Rhodotorula toruloides</name>
    <name type="common">Yeast</name>
    <name type="synonym">Rhodosporidium toruloides</name>
    <dbReference type="NCBI Taxonomy" id="5286"/>
    <lineage>
        <taxon>Eukaryota</taxon>
        <taxon>Fungi</taxon>
        <taxon>Dikarya</taxon>
        <taxon>Basidiomycota</taxon>
        <taxon>Pucciniomycotina</taxon>
        <taxon>Microbotryomycetes</taxon>
        <taxon>Sporidiobolales</taxon>
        <taxon>Sporidiobolaceae</taxon>
        <taxon>Rhodotorula</taxon>
    </lineage>
</organism>
<gene>
    <name evidence="1" type="primary">FGENESH: predicted gene_5.548</name>
    <name evidence="1" type="ORF">BN2166_0030030</name>
</gene>
<dbReference type="Proteomes" id="UP000199069">
    <property type="component" value="Unassembled WGS sequence"/>
</dbReference>
<reference evidence="1 2" key="1">
    <citation type="submission" date="2015-07" db="EMBL/GenBank/DDBJ databases">
        <authorList>
            <person name="Cajimat M.N.B."/>
            <person name="Milazzo M.L."/>
            <person name="Fulhorst C.F."/>
        </authorList>
    </citation>
    <scope>NUCLEOTIDE SEQUENCE [LARGE SCALE GENOMIC DNA]</scope>
    <source>
        <strain evidence="1">Single colony</strain>
    </source>
</reference>
<keyword evidence="2" id="KW-1185">Reference proteome</keyword>
<dbReference type="EMBL" id="CWKI01000005">
    <property type="protein sequence ID" value="CTR07142.1"/>
    <property type="molecule type" value="Genomic_DNA"/>
</dbReference>
<accession>A0A0K3CEZ2</accession>
<sequence>IAAGLLRPVPKTMPATLPLELVLQVVEIARFRRLDESAVEHLRRLTRLALACKAFHGLVKRTLEGTVHFWRESLAMADVWIRMSEAARQGRPVETLVAGKIEYSMGRALPESSTSLKKILLAGPTRVPLSACDVAGHLYPALSSLSLGIRLYMPSPPSPPTPLALTELFLTSPDEKVIRNFCNPSATPFLRHLCLLKLDFLSTSSPSVFRDVELFRRLTALEISYRRTPPAHAAAVFAPNFPVPTLLRTSLTVIADFTCPDESVDSGVAYLQLQNVTRFSRNTRCLDHETDFHWAVATFSRLVHRIERGLRARAIFLPDNLHPNVTPACDFGLGGARDLFFKSLAQHGAPYIGWYRADEESDVSPSLPFRRYLDRERLEGRIPLASSEVSPAIQLFGLSDRAQAWAFSLSISPSNSLGFAQLLVPADTTMPVALPLDIALLVVDYAHPRRLDESAVEHLQRLTRLALVCKAFHRLVRRTLETTLRIRVGLEETEVVAARLHEAASEDGLSRRSSSATSQTTRAGFSLNPRPLHSLSLSVRQIRSLPPRLPGPLALTELLLAGPRENLIREFIHPSVTPLLRHLCLLKLDFARTQSPSAFSDIELFRRLEALEISVAHG</sequence>
<evidence type="ECO:0000313" key="1">
    <source>
        <dbReference type="EMBL" id="CTR07142.1"/>
    </source>
</evidence>